<dbReference type="AlphaFoldDB" id="A0A0D4C1W9"/>
<dbReference type="InterPro" id="IPR036390">
    <property type="entry name" value="WH_DNA-bd_sf"/>
</dbReference>
<evidence type="ECO:0000259" key="2">
    <source>
        <dbReference type="Pfam" id="PF03551"/>
    </source>
</evidence>
<name>A0A0D4C1W9_9MICC</name>
<dbReference type="InterPro" id="IPR036388">
    <property type="entry name" value="WH-like_DNA-bd_sf"/>
</dbReference>
<dbReference type="RefSeq" id="WP_045076447.1">
    <property type="nucleotide sequence ID" value="NZ_CP011005.1"/>
</dbReference>
<dbReference type="HOGENOM" id="CLU_089258_4_0_11"/>
<organism evidence="3 4">
    <name type="scientific">Psychromicrobium lacuslunae</name>
    <dbReference type="NCBI Taxonomy" id="1618207"/>
    <lineage>
        <taxon>Bacteria</taxon>
        <taxon>Bacillati</taxon>
        <taxon>Actinomycetota</taxon>
        <taxon>Actinomycetes</taxon>
        <taxon>Micrococcales</taxon>
        <taxon>Micrococcaceae</taxon>
        <taxon>Psychromicrobium</taxon>
    </lineage>
</organism>
<dbReference type="OrthoDB" id="8443918at2"/>
<accession>A0A0D4C1W9</accession>
<dbReference type="PANTHER" id="PTHR33169:SF27">
    <property type="entry name" value="TRANSCRIPTIONAL REGULATOR PADR FAMILY PROTEIN"/>
    <property type="match status" value="1"/>
</dbReference>
<dbReference type="InterPro" id="IPR052509">
    <property type="entry name" value="Metal_resp_DNA-bind_regulator"/>
</dbReference>
<keyword evidence="4" id="KW-1185">Reference proteome</keyword>
<keyword evidence="1" id="KW-0175">Coiled coil</keyword>
<dbReference type="EMBL" id="CP011005">
    <property type="protein sequence ID" value="AJT42573.1"/>
    <property type="molecule type" value="Genomic_DNA"/>
</dbReference>
<gene>
    <name evidence="3" type="ORF">UM93_15770</name>
</gene>
<reference evidence="3 4" key="1">
    <citation type="journal article" date="2015" name="Genome Announc.">
        <title>Complete Genome Sequencing of Protease-Producing Novel Arthrobacter sp. Strain IHBB 11108 Using PacBio Single-Molecule Real-Time Sequencing Technology.</title>
        <authorList>
            <person name="Kiran S."/>
            <person name="Swarnkar M.K."/>
            <person name="Pal M."/>
            <person name="Thakur R."/>
            <person name="Tewari R."/>
            <person name="Singh A.K."/>
            <person name="Gulati A."/>
        </authorList>
    </citation>
    <scope>NUCLEOTIDE SEQUENCE [LARGE SCALE GENOMIC DNA]</scope>
    <source>
        <strain evidence="3 4">IHBB 11108</strain>
    </source>
</reference>
<dbReference type="PATRIC" id="fig|1618207.4.peg.3209"/>
<dbReference type="SUPFAM" id="SSF46785">
    <property type="entry name" value="Winged helix' DNA-binding domain"/>
    <property type="match status" value="1"/>
</dbReference>
<feature type="coiled-coil region" evidence="1">
    <location>
        <begin position="127"/>
        <end position="154"/>
    </location>
</feature>
<protein>
    <submittedName>
        <fullName evidence="3">PadR family transcriptional regulator</fullName>
    </submittedName>
</protein>
<evidence type="ECO:0000313" key="4">
    <source>
        <dbReference type="Proteomes" id="UP000061839"/>
    </source>
</evidence>
<dbReference type="Gene3D" id="1.10.10.10">
    <property type="entry name" value="Winged helix-like DNA-binding domain superfamily/Winged helix DNA-binding domain"/>
    <property type="match status" value="1"/>
</dbReference>
<proteinExistence type="predicted"/>
<dbReference type="Proteomes" id="UP000061839">
    <property type="component" value="Chromosome"/>
</dbReference>
<dbReference type="InterPro" id="IPR005149">
    <property type="entry name" value="Tscrpt_reg_PadR_N"/>
</dbReference>
<dbReference type="PANTHER" id="PTHR33169">
    <property type="entry name" value="PADR-FAMILY TRANSCRIPTIONAL REGULATOR"/>
    <property type="match status" value="1"/>
</dbReference>
<evidence type="ECO:0000313" key="3">
    <source>
        <dbReference type="EMBL" id="AJT42573.1"/>
    </source>
</evidence>
<dbReference type="Pfam" id="PF03551">
    <property type="entry name" value="PadR"/>
    <property type="match status" value="1"/>
</dbReference>
<feature type="domain" description="Transcription regulator PadR N-terminal" evidence="2">
    <location>
        <begin position="18"/>
        <end position="92"/>
    </location>
</feature>
<dbReference type="KEGG" id="ari:UM93_15770"/>
<sequence>MPDPKKVPFKPSPLALAILGLLEIEPMHPYKIQQLIKKWGKDEFVNVGQRASLYKMIARLLESGLIAEQGSSKDSPYPEKTSYALTNSGRESSRAWLLKMLSTPRNEYPEFPAALSFMMVLRPHQVAEALRLRLQAVQAKLEQLAENLAAADQIPIAPRAALIESEYAHMLALAERDWLEKVITDFDAGEIAWEPA</sequence>
<dbReference type="STRING" id="1618207.UM93_15770"/>
<evidence type="ECO:0000256" key="1">
    <source>
        <dbReference type="SAM" id="Coils"/>
    </source>
</evidence>